<sequence length="55" mass="6541">MKKYYDLPQSRLVACLDWKEGYGTLEQAQNYFKAEVREISKKEFDLLGEKYCKGK</sequence>
<accession>A0A1L3NF83</accession>
<dbReference type="RefSeq" id="WP_155119553.1">
    <property type="nucleotide sequence ID" value="NZ_CP013243.1"/>
</dbReference>
<gene>
    <name evidence="1" type="ORF">NPD5_3406</name>
    <name evidence="2" type="ORF">NPD5_3913</name>
</gene>
<reference evidence="2 3" key="1">
    <citation type="submission" date="2015-11" db="EMBL/GenBank/DDBJ databases">
        <authorList>
            <person name="Hill K.K."/>
            <person name="Shirey T.B."/>
            <person name="Raphael B."/>
            <person name="Daligault H.E."/>
            <person name="Davenport K.W."/>
            <person name="Bruce D.C."/>
            <person name="Foley B.T."/>
            <person name="Johnson S.L."/>
        </authorList>
    </citation>
    <scope>NUCLEOTIDE SEQUENCE [LARGE SCALE GENOMIC DNA]</scope>
    <source>
        <strain evidence="2 3">CDC_1632</strain>
    </source>
</reference>
<dbReference type="Proteomes" id="UP000182204">
    <property type="component" value="Chromosome"/>
</dbReference>
<dbReference type="EMBL" id="CP013243">
    <property type="protein sequence ID" value="APH13263.1"/>
    <property type="molecule type" value="Genomic_DNA"/>
</dbReference>
<protein>
    <submittedName>
        <fullName evidence="2">Uncharacterized protein</fullName>
    </submittedName>
</protein>
<dbReference type="AlphaFoldDB" id="A0A1L3NF83"/>
<evidence type="ECO:0000313" key="1">
    <source>
        <dbReference type="EMBL" id="APH13263.1"/>
    </source>
</evidence>
<evidence type="ECO:0000313" key="3">
    <source>
        <dbReference type="Proteomes" id="UP000182204"/>
    </source>
</evidence>
<name>A0A1L3NF83_CLOSG</name>
<proteinExistence type="predicted"/>
<organism evidence="2 3">
    <name type="scientific">Clostridium sporogenes</name>
    <dbReference type="NCBI Taxonomy" id="1509"/>
    <lineage>
        <taxon>Bacteria</taxon>
        <taxon>Bacillati</taxon>
        <taxon>Bacillota</taxon>
        <taxon>Clostridia</taxon>
        <taxon>Eubacteriales</taxon>
        <taxon>Clostridiaceae</taxon>
        <taxon>Clostridium</taxon>
    </lineage>
</organism>
<evidence type="ECO:0000313" key="2">
    <source>
        <dbReference type="EMBL" id="APH14778.1"/>
    </source>
</evidence>
<dbReference type="EMBL" id="CP013243">
    <property type="protein sequence ID" value="APH14778.1"/>
    <property type="molecule type" value="Genomic_DNA"/>
</dbReference>